<dbReference type="EMBL" id="CM001885">
    <property type="protein sequence ID" value="EOY13056.1"/>
    <property type="molecule type" value="Genomic_DNA"/>
</dbReference>
<keyword evidence="1" id="KW-0472">Membrane</keyword>
<accession>A0A061F7N7</accession>
<organism evidence="2 3">
    <name type="scientific">Theobroma cacao</name>
    <name type="common">Cacao</name>
    <name type="synonym">Cocoa</name>
    <dbReference type="NCBI Taxonomy" id="3641"/>
    <lineage>
        <taxon>Eukaryota</taxon>
        <taxon>Viridiplantae</taxon>
        <taxon>Streptophyta</taxon>
        <taxon>Embryophyta</taxon>
        <taxon>Tracheophyta</taxon>
        <taxon>Spermatophyta</taxon>
        <taxon>Magnoliopsida</taxon>
        <taxon>eudicotyledons</taxon>
        <taxon>Gunneridae</taxon>
        <taxon>Pentapetalae</taxon>
        <taxon>rosids</taxon>
        <taxon>malvids</taxon>
        <taxon>Malvales</taxon>
        <taxon>Malvaceae</taxon>
        <taxon>Byttnerioideae</taxon>
        <taxon>Theobroma</taxon>
    </lineage>
</organism>
<gene>
    <name evidence="2" type="ORF">TCM_031576</name>
</gene>
<keyword evidence="1" id="KW-0812">Transmembrane</keyword>
<evidence type="ECO:0000313" key="3">
    <source>
        <dbReference type="Proteomes" id="UP000026915"/>
    </source>
</evidence>
<sequence length="104" mass="11780">MTCKMLNGKSWSKALMIAGSIVIYRWEQATNMALVKKAFVFMNFAYTLLVLNYSAVGFMVLNMHETLASYGCVYYIGIIVPIALLLLGYIIPAKPTRYKARKEQ</sequence>
<keyword evidence="2" id="KW-0808">Transferase</keyword>
<name>A0A061F7N7_THECC</name>
<dbReference type="PANTHER" id="PTHR13906">
    <property type="entry name" value="PORCUPINE"/>
    <property type="match status" value="1"/>
</dbReference>
<feature type="transmembrane region" description="Helical" evidence="1">
    <location>
        <begin position="73"/>
        <end position="92"/>
    </location>
</feature>
<dbReference type="eggNOG" id="KOG2704">
    <property type="taxonomic scope" value="Eukaryota"/>
</dbReference>
<proteinExistence type="predicted"/>
<dbReference type="GO" id="GO:0016740">
    <property type="term" value="F:transferase activity"/>
    <property type="evidence" value="ECO:0007669"/>
    <property type="project" value="UniProtKB-KW"/>
</dbReference>
<evidence type="ECO:0000313" key="2">
    <source>
        <dbReference type="EMBL" id="EOY13056.1"/>
    </source>
</evidence>
<dbReference type="InParanoid" id="A0A061F7N7"/>
<dbReference type="Proteomes" id="UP000026915">
    <property type="component" value="Chromosome 7"/>
</dbReference>
<dbReference type="InterPro" id="IPR049941">
    <property type="entry name" value="LPLAT_7/PORCN-like"/>
</dbReference>
<dbReference type="HOGENOM" id="CLU_2445135_0_0_1"/>
<reference evidence="2 3" key="1">
    <citation type="journal article" date="2013" name="Genome Biol.">
        <title>The genome sequence of the most widely cultivated cacao type and its use to identify candidate genes regulating pod color.</title>
        <authorList>
            <person name="Motamayor J.C."/>
            <person name="Mockaitis K."/>
            <person name="Schmutz J."/>
            <person name="Haiminen N."/>
            <person name="Iii D.L."/>
            <person name="Cornejo O."/>
            <person name="Findley S.D."/>
            <person name="Zheng P."/>
            <person name="Utro F."/>
            <person name="Royaert S."/>
            <person name="Saski C."/>
            <person name="Jenkins J."/>
            <person name="Podicheti R."/>
            <person name="Zhao M."/>
            <person name="Scheffler B.E."/>
            <person name="Stack J.C."/>
            <person name="Feltus F.A."/>
            <person name="Mustiga G.M."/>
            <person name="Amores F."/>
            <person name="Phillips W."/>
            <person name="Marelli J.P."/>
            <person name="May G.D."/>
            <person name="Shapiro H."/>
            <person name="Ma J."/>
            <person name="Bustamante C.D."/>
            <person name="Schnell R.J."/>
            <person name="Main D."/>
            <person name="Gilbert D."/>
            <person name="Parida L."/>
            <person name="Kuhn D.N."/>
        </authorList>
    </citation>
    <scope>NUCLEOTIDE SEQUENCE [LARGE SCALE GENOMIC DNA]</scope>
    <source>
        <strain evidence="3">cv. Matina 1-6</strain>
    </source>
</reference>
<dbReference type="Gramene" id="EOY13056">
    <property type="protein sequence ID" value="EOY13056"/>
    <property type="gene ID" value="TCM_031576"/>
</dbReference>
<evidence type="ECO:0000256" key="1">
    <source>
        <dbReference type="SAM" id="Phobius"/>
    </source>
</evidence>
<dbReference type="AlphaFoldDB" id="A0A061F7N7"/>
<feature type="transmembrane region" description="Helical" evidence="1">
    <location>
        <begin position="38"/>
        <end position="61"/>
    </location>
</feature>
<keyword evidence="3" id="KW-1185">Reference proteome</keyword>
<dbReference type="PANTHER" id="PTHR13906:SF4">
    <property type="entry name" value="LYSOPHOSPHOLIPID ACYLTRANSFERASE 6"/>
    <property type="match status" value="1"/>
</dbReference>
<dbReference type="STRING" id="3641.A0A061F7N7"/>
<keyword evidence="1" id="KW-1133">Transmembrane helix</keyword>
<protein>
    <submittedName>
        <fullName evidence="2">MBOAT (Membrane bound O-acyl transferase) family protein</fullName>
    </submittedName>
</protein>